<dbReference type="Proteomes" id="UP000327044">
    <property type="component" value="Unassembled WGS sequence"/>
</dbReference>
<accession>A0A5N4AMD5</accession>
<evidence type="ECO:0000313" key="2">
    <source>
        <dbReference type="Proteomes" id="UP000327044"/>
    </source>
</evidence>
<dbReference type="InParanoid" id="A0A5N4AMD5"/>
<gene>
    <name evidence="1" type="ORF">PPYR_09493</name>
</gene>
<sequence>MHILSPQFVSFLEENVLIPASFSVLFKTVGVWKTERGNQLTLLVELHQGEIREKCQFCILLVLSKDGKKMTEADRNVLRRLVMTSVMTYKAGWSVDITSILKHKLFPVPLSLAEMDGALRSSEKASLLKISNKVENASSIDTQ</sequence>
<comment type="caution">
    <text evidence="1">The sequence shown here is derived from an EMBL/GenBank/DDBJ whole genome shotgun (WGS) entry which is preliminary data.</text>
</comment>
<evidence type="ECO:0000313" key="1">
    <source>
        <dbReference type="EMBL" id="KAB0798500.1"/>
    </source>
</evidence>
<reference evidence="1 2" key="1">
    <citation type="journal article" date="2018" name="Elife">
        <title>Firefly genomes illuminate parallel origins of bioluminescence in beetles.</title>
        <authorList>
            <person name="Fallon T.R."/>
            <person name="Lower S.E."/>
            <person name="Chang C.H."/>
            <person name="Bessho-Uehara M."/>
            <person name="Martin G.J."/>
            <person name="Bewick A.J."/>
            <person name="Behringer M."/>
            <person name="Debat H.J."/>
            <person name="Wong I."/>
            <person name="Day J.C."/>
            <person name="Suvorov A."/>
            <person name="Silva C.J."/>
            <person name="Stanger-Hall K.F."/>
            <person name="Hall D.W."/>
            <person name="Schmitz R.J."/>
            <person name="Nelson D.R."/>
            <person name="Lewis S.M."/>
            <person name="Shigenobu S."/>
            <person name="Bybee S.M."/>
            <person name="Larracuente A.M."/>
            <person name="Oba Y."/>
            <person name="Weng J.K."/>
        </authorList>
    </citation>
    <scope>NUCLEOTIDE SEQUENCE [LARGE SCALE GENOMIC DNA]</scope>
    <source>
        <strain evidence="1">1611_PpyrPB1</strain>
        <tissue evidence="1">Whole body</tissue>
    </source>
</reference>
<keyword evidence="2" id="KW-1185">Reference proteome</keyword>
<dbReference type="EMBL" id="VVIM01000006">
    <property type="protein sequence ID" value="KAB0798500.1"/>
    <property type="molecule type" value="Genomic_DNA"/>
</dbReference>
<protein>
    <submittedName>
        <fullName evidence="1">Uncharacterized protein</fullName>
    </submittedName>
</protein>
<name>A0A5N4AMD5_PHOPY</name>
<dbReference type="AlphaFoldDB" id="A0A5N4AMD5"/>
<organism evidence="1 2">
    <name type="scientific">Photinus pyralis</name>
    <name type="common">Common eastern firefly</name>
    <name type="synonym">Lampyris pyralis</name>
    <dbReference type="NCBI Taxonomy" id="7054"/>
    <lineage>
        <taxon>Eukaryota</taxon>
        <taxon>Metazoa</taxon>
        <taxon>Ecdysozoa</taxon>
        <taxon>Arthropoda</taxon>
        <taxon>Hexapoda</taxon>
        <taxon>Insecta</taxon>
        <taxon>Pterygota</taxon>
        <taxon>Neoptera</taxon>
        <taxon>Endopterygota</taxon>
        <taxon>Coleoptera</taxon>
        <taxon>Polyphaga</taxon>
        <taxon>Elateriformia</taxon>
        <taxon>Elateroidea</taxon>
        <taxon>Lampyridae</taxon>
        <taxon>Lampyrinae</taxon>
        <taxon>Photinus</taxon>
    </lineage>
</organism>
<proteinExistence type="predicted"/>